<dbReference type="EMBL" id="CP002544">
    <property type="protein sequence ID" value="ADY34372.1"/>
    <property type="molecule type" value="Genomic_DNA"/>
</dbReference>
<evidence type="ECO:0000313" key="1">
    <source>
        <dbReference type="EMBL" id="ADY34372.1"/>
    </source>
</evidence>
<protein>
    <submittedName>
        <fullName evidence="1">Uncharacterized protein</fullName>
    </submittedName>
</protein>
<dbReference type="STRING" id="709991.Odosp_3420"/>
<sequence>MKKADYLTHITDRRNRNLKFFSLFVSSMDMRCMR</sequence>
<name>F9ZAP6_ODOSD</name>
<accession>F9ZAP6</accession>
<evidence type="ECO:0000313" key="2">
    <source>
        <dbReference type="Proteomes" id="UP000006657"/>
    </source>
</evidence>
<dbReference type="AlphaFoldDB" id="F9ZAP6"/>
<organism evidence="1 2">
    <name type="scientific">Odoribacter splanchnicus (strain ATCC 29572 / DSM 20712 / CIP 104287 / JCM 15291 / NCTC 10825 / 1651/6)</name>
    <name type="common">Bacteroides splanchnicus</name>
    <dbReference type="NCBI Taxonomy" id="709991"/>
    <lineage>
        <taxon>Bacteria</taxon>
        <taxon>Pseudomonadati</taxon>
        <taxon>Bacteroidota</taxon>
        <taxon>Bacteroidia</taxon>
        <taxon>Bacteroidales</taxon>
        <taxon>Odoribacteraceae</taxon>
        <taxon>Odoribacter</taxon>
    </lineage>
</organism>
<dbReference type="Proteomes" id="UP000006657">
    <property type="component" value="Chromosome"/>
</dbReference>
<keyword evidence="2" id="KW-1185">Reference proteome</keyword>
<dbReference type="HOGENOM" id="CLU_3374898_0_0_10"/>
<reference evidence="1 2" key="1">
    <citation type="journal article" date="2011" name="Stand. Genomic Sci.">
        <title>Complete genome sequence of Odoribacter splanchnicus type strain (1651/6).</title>
        <authorList>
            <consortium name="US DOE Joint Genome Institute (JGI-PGF)"/>
            <person name="Goker M."/>
            <person name="Gronow S."/>
            <person name="Zeytun A."/>
            <person name="Nolan M."/>
            <person name="Lucas S."/>
            <person name="Lapidus A."/>
            <person name="Hammon N."/>
            <person name="Deshpande S."/>
            <person name="Cheng J.F."/>
            <person name="Pitluck S."/>
            <person name="Liolios K."/>
            <person name="Pagani I."/>
            <person name="Ivanova N."/>
            <person name="Mavromatis K."/>
            <person name="Ovchinikova G."/>
            <person name="Pati A."/>
            <person name="Tapia R."/>
            <person name="Han C."/>
            <person name="Goodwin L."/>
            <person name="Chen A."/>
            <person name="Palaniappan K."/>
            <person name="Land M."/>
            <person name="Hauser L."/>
            <person name="Jeffries C.D."/>
            <person name="Brambilla E.M."/>
            <person name="Rohde M."/>
            <person name="Detter J.C."/>
            <person name="Woyke T."/>
            <person name="Bristow J."/>
            <person name="Markowitz V."/>
            <person name="Hugenholtz P."/>
            <person name="Eisen J.A."/>
            <person name="Kyrpides N.C."/>
            <person name="Klenk H.P."/>
        </authorList>
    </citation>
    <scope>NUCLEOTIDE SEQUENCE [LARGE SCALE GENOMIC DNA]</scope>
    <source>
        <strain evidence="2">ATCC 29572 / DSM 20712 / JCM 15291 / NCTC 10825 / 1651/6</strain>
    </source>
</reference>
<gene>
    <name evidence="1" type="ordered locus">Odosp_3420</name>
</gene>
<dbReference type="KEGG" id="osp:Odosp_3420"/>
<proteinExistence type="predicted"/>
<dbReference type="PaxDb" id="709991-Odosp_3420"/>